<dbReference type="OrthoDB" id="9812531at2"/>
<feature type="transmembrane region" description="Helical" evidence="11">
    <location>
        <begin position="232"/>
        <end position="258"/>
    </location>
</feature>
<feature type="domain" description="ABC3 transporter permease C-terminal" evidence="12">
    <location>
        <begin position="189"/>
        <end position="308"/>
    </location>
</feature>
<keyword evidence="4 10" id="KW-1003">Cell membrane</keyword>
<feature type="transmembrane region" description="Helical" evidence="11">
    <location>
        <begin position="278"/>
        <end position="301"/>
    </location>
</feature>
<comment type="subcellular location">
    <subcellularLocation>
        <location evidence="1">Cell membrane</location>
        <topology evidence="1">Multi-pass membrane protein</topology>
    </subcellularLocation>
</comment>
<sequence>MIRNFFHHLWESMKSLKRNFWMTLASVSSVTITLTLLGIFGAVLLNTERLASGIENNIQINTYLHVDSTDNSETTTDPAGQPVANENFHKVYDQIAALSGVKSITFSSKDEQLKQLQDTYGDDWSLFDGDSNPLQDVYIVEAADPEDVKTLADSISGIEGVESVDYGGSDSDQLFRFANLIRTWGLIGTGLLVFVAVFLISNTIRITIISRRRDIEIMRLVGAKNSYIRGPFFFEGAWVGFLGAIIPSLIVYILYLYVYRAFSPSLELQSLSLYDPGFFIPSLIGVLFLIGIVIGSIGSLLSMRRYLKF</sequence>
<evidence type="ECO:0000256" key="9">
    <source>
        <dbReference type="ARBA" id="ARBA00023306"/>
    </source>
</evidence>
<keyword evidence="6 11" id="KW-0812">Transmembrane</keyword>
<evidence type="ECO:0000256" key="3">
    <source>
        <dbReference type="ARBA" id="ARBA00021907"/>
    </source>
</evidence>
<reference evidence="14 15" key="1">
    <citation type="journal article" date="2016" name="Int. J. Syst. Evol. Microbiol.">
        <title>Streptococcuspantholopis sp. nov., isolated from faeces of the Tibetan antelope (Pantholops hodgsonii).</title>
        <authorList>
            <person name="Bai X."/>
            <person name="Xiong Y."/>
            <person name="Lu S."/>
            <person name="Jin D."/>
            <person name="Lai X."/>
            <person name="Yang J."/>
            <person name="Niu L."/>
            <person name="Hu S."/>
            <person name="Meng X."/>
            <person name="Pu J."/>
            <person name="Ye C."/>
            <person name="Xu J."/>
        </authorList>
    </citation>
    <scope>NUCLEOTIDE SEQUENCE [LARGE SCALE GENOMIC DNA]</scope>
    <source>
        <strain evidence="14 15">TA 26</strain>
    </source>
</reference>
<reference evidence="15" key="2">
    <citation type="submission" date="2016-03" db="EMBL/GenBank/DDBJ databases">
        <title>Streptococcus antelopensis sp. nov., isolated from the feces of the Tibetan antelope (Pantholops hodgsonii) in Hoh Xil National Nature Reserve, Qinghai, China.</title>
        <authorList>
            <person name="Bai X."/>
        </authorList>
    </citation>
    <scope>NUCLEOTIDE SEQUENCE [LARGE SCALE GENOMIC DNA]</scope>
    <source>
        <strain evidence="15">TA 26</strain>
    </source>
</reference>
<dbReference type="NCBIfam" id="NF038347">
    <property type="entry name" value="FtsX_Gpos"/>
    <property type="match status" value="1"/>
</dbReference>
<dbReference type="AlphaFoldDB" id="A0A172Q6E9"/>
<keyword evidence="15" id="KW-1185">Reference proteome</keyword>
<comment type="function">
    <text evidence="10">Part of the ABC transporter FtsEX involved in asymmetric cellular division facilitating the initiation of sporulation.</text>
</comment>
<dbReference type="InterPro" id="IPR003838">
    <property type="entry name" value="ABC3_permease_C"/>
</dbReference>
<dbReference type="PANTHER" id="PTHR47755">
    <property type="entry name" value="CELL DIVISION PROTEIN FTSX"/>
    <property type="match status" value="1"/>
</dbReference>
<name>A0A172Q6E9_9STRE</name>
<feature type="domain" description="FtsX extracellular" evidence="13">
    <location>
        <begin position="59"/>
        <end position="164"/>
    </location>
</feature>
<keyword evidence="8 10" id="KW-0472">Membrane</keyword>
<feature type="transmembrane region" description="Helical" evidence="11">
    <location>
        <begin position="184"/>
        <end position="204"/>
    </location>
</feature>
<evidence type="ECO:0000256" key="7">
    <source>
        <dbReference type="ARBA" id="ARBA00022989"/>
    </source>
</evidence>
<dbReference type="KEGG" id="spat:A0O21_02860"/>
<evidence type="ECO:0000259" key="13">
    <source>
        <dbReference type="Pfam" id="PF18075"/>
    </source>
</evidence>
<dbReference type="PIRSF" id="PIRSF003097">
    <property type="entry name" value="FtsX"/>
    <property type="match status" value="1"/>
</dbReference>
<dbReference type="PANTHER" id="PTHR47755:SF1">
    <property type="entry name" value="CELL DIVISION PROTEIN FTSX"/>
    <property type="match status" value="1"/>
</dbReference>
<comment type="similarity">
    <text evidence="2 10">Belongs to the ABC-4 integral membrane protein family. FtsX subfamily.</text>
</comment>
<dbReference type="RefSeq" id="WP_067060936.1">
    <property type="nucleotide sequence ID" value="NZ_CP014699.1"/>
</dbReference>
<dbReference type="EMBL" id="CP014699">
    <property type="protein sequence ID" value="AND79036.1"/>
    <property type="molecule type" value="Genomic_DNA"/>
</dbReference>
<keyword evidence="5 10" id="KW-0132">Cell division</keyword>
<evidence type="ECO:0000256" key="6">
    <source>
        <dbReference type="ARBA" id="ARBA00022692"/>
    </source>
</evidence>
<evidence type="ECO:0000256" key="1">
    <source>
        <dbReference type="ARBA" id="ARBA00004651"/>
    </source>
</evidence>
<evidence type="ECO:0000256" key="5">
    <source>
        <dbReference type="ARBA" id="ARBA00022618"/>
    </source>
</evidence>
<dbReference type="GO" id="GO:0051301">
    <property type="term" value="P:cell division"/>
    <property type="evidence" value="ECO:0007669"/>
    <property type="project" value="UniProtKB-KW"/>
</dbReference>
<protein>
    <recommendedName>
        <fullName evidence="3 10">Cell division protein FtsX</fullName>
    </recommendedName>
</protein>
<evidence type="ECO:0000313" key="15">
    <source>
        <dbReference type="Proteomes" id="UP000077317"/>
    </source>
</evidence>
<evidence type="ECO:0000313" key="14">
    <source>
        <dbReference type="EMBL" id="AND79036.1"/>
    </source>
</evidence>
<dbReference type="Pfam" id="PF02687">
    <property type="entry name" value="FtsX"/>
    <property type="match status" value="1"/>
</dbReference>
<dbReference type="InterPro" id="IPR058204">
    <property type="entry name" value="FtsX_firmicutes-type"/>
</dbReference>
<keyword evidence="9 10" id="KW-0131">Cell cycle</keyword>
<evidence type="ECO:0000256" key="10">
    <source>
        <dbReference type="PIRNR" id="PIRNR003097"/>
    </source>
</evidence>
<dbReference type="Gene3D" id="3.30.70.3040">
    <property type="match status" value="1"/>
</dbReference>
<proteinExistence type="inferred from homology"/>
<evidence type="ECO:0000256" key="8">
    <source>
        <dbReference type="ARBA" id="ARBA00023136"/>
    </source>
</evidence>
<feature type="transmembrane region" description="Helical" evidence="11">
    <location>
        <begin position="20"/>
        <end position="45"/>
    </location>
</feature>
<evidence type="ECO:0000256" key="4">
    <source>
        <dbReference type="ARBA" id="ARBA00022475"/>
    </source>
</evidence>
<evidence type="ECO:0000256" key="11">
    <source>
        <dbReference type="SAM" id="Phobius"/>
    </source>
</evidence>
<gene>
    <name evidence="14" type="ORF">A0O21_02860</name>
</gene>
<dbReference type="InterPro" id="IPR004513">
    <property type="entry name" value="FtsX"/>
</dbReference>
<dbReference type="GO" id="GO:0005886">
    <property type="term" value="C:plasma membrane"/>
    <property type="evidence" value="ECO:0007669"/>
    <property type="project" value="UniProtKB-SubCell"/>
</dbReference>
<evidence type="ECO:0000256" key="2">
    <source>
        <dbReference type="ARBA" id="ARBA00007379"/>
    </source>
</evidence>
<dbReference type="Pfam" id="PF18075">
    <property type="entry name" value="FtsX_ECD"/>
    <property type="match status" value="1"/>
</dbReference>
<accession>A0A172Q6E9</accession>
<keyword evidence="7 11" id="KW-1133">Transmembrane helix</keyword>
<evidence type="ECO:0000259" key="12">
    <source>
        <dbReference type="Pfam" id="PF02687"/>
    </source>
</evidence>
<dbReference type="Proteomes" id="UP000077317">
    <property type="component" value="Chromosome"/>
</dbReference>
<organism evidence="14 15">
    <name type="scientific">Streptococcus pantholopis</name>
    <dbReference type="NCBI Taxonomy" id="1811193"/>
    <lineage>
        <taxon>Bacteria</taxon>
        <taxon>Bacillati</taxon>
        <taxon>Bacillota</taxon>
        <taxon>Bacilli</taxon>
        <taxon>Lactobacillales</taxon>
        <taxon>Streptococcaceae</taxon>
        <taxon>Streptococcus</taxon>
    </lineage>
</organism>
<dbReference type="STRING" id="1811193.A0O21_02860"/>
<dbReference type="InterPro" id="IPR040690">
    <property type="entry name" value="FtsX_ECD"/>
</dbReference>